<dbReference type="STRING" id="1563681.BFP71_04925"/>
<dbReference type="OrthoDB" id="1440774at2"/>
<accession>A0A1E5T6J7</accession>
<reference evidence="2 3" key="1">
    <citation type="submission" date="2016-08" db="EMBL/GenBank/DDBJ databases">
        <title>Draft genome of Fabibacter sp. strain SK-8.</title>
        <authorList>
            <person name="Wong S.-K."/>
            <person name="Hamasaki K."/>
            <person name="Yoshizawa S."/>
        </authorList>
    </citation>
    <scope>NUCLEOTIDE SEQUENCE [LARGE SCALE GENOMIC DNA]</scope>
    <source>
        <strain evidence="2 3">SK-8</strain>
    </source>
</reference>
<dbReference type="AlphaFoldDB" id="A0A1E5T6J7"/>
<keyword evidence="3" id="KW-1185">Reference proteome</keyword>
<dbReference type="RefSeq" id="WP_069834317.1">
    <property type="nucleotide sequence ID" value="NZ_MDGQ01000003.1"/>
</dbReference>
<sequence>MKKLKNQFLLTIALMAIGMVSLNAQNFQGYATYQSATKGRSISFKGEGITPDMQEKLESALKKQGQKEYTLKFNLSESSWQEDASLGNAPAGAGGTTAIVMSVGTGQESLKYRNTAENKYLEETNLFGKPFLIQDEASRKEWVLTDETKEIGGYTAQKAVFERTVERSQMSFTSFDDGDGEDNSGETKTYTDTIRVEAWFTSEIPVAHGPDAYWGLPGLILELNDGSRTFLCTKVVLNPEEGVEIKKPKKGKKVTRDEYKEIVQEKMKEMSEKYSGGGASRVIRIGGGQ</sequence>
<organism evidence="2 3">
    <name type="scientific">Roseivirga misakiensis</name>
    <dbReference type="NCBI Taxonomy" id="1563681"/>
    <lineage>
        <taxon>Bacteria</taxon>
        <taxon>Pseudomonadati</taxon>
        <taxon>Bacteroidota</taxon>
        <taxon>Cytophagia</taxon>
        <taxon>Cytophagales</taxon>
        <taxon>Roseivirgaceae</taxon>
        <taxon>Roseivirga</taxon>
    </lineage>
</organism>
<dbReference type="Pfam" id="PF09697">
    <property type="entry name" value="Porph_ging"/>
    <property type="match status" value="1"/>
</dbReference>
<gene>
    <name evidence="2" type="ORF">BFP71_04925</name>
</gene>
<feature type="signal peptide" evidence="1">
    <location>
        <begin position="1"/>
        <end position="24"/>
    </location>
</feature>
<protein>
    <recommendedName>
        <fullName evidence="4">GLPGLI family protein</fullName>
    </recommendedName>
</protein>
<evidence type="ECO:0000313" key="3">
    <source>
        <dbReference type="Proteomes" id="UP000095552"/>
    </source>
</evidence>
<dbReference type="Proteomes" id="UP000095552">
    <property type="component" value="Unassembled WGS sequence"/>
</dbReference>
<feature type="chain" id="PRO_5009186055" description="GLPGLI family protein" evidence="1">
    <location>
        <begin position="25"/>
        <end position="289"/>
    </location>
</feature>
<evidence type="ECO:0000256" key="1">
    <source>
        <dbReference type="SAM" id="SignalP"/>
    </source>
</evidence>
<keyword evidence="1" id="KW-0732">Signal</keyword>
<evidence type="ECO:0008006" key="4">
    <source>
        <dbReference type="Google" id="ProtNLM"/>
    </source>
</evidence>
<dbReference type="InterPro" id="IPR005901">
    <property type="entry name" value="GLPGLI"/>
</dbReference>
<dbReference type="NCBIfam" id="TIGR01200">
    <property type="entry name" value="GLPGLI"/>
    <property type="match status" value="1"/>
</dbReference>
<name>A0A1E5T6J7_9BACT</name>
<evidence type="ECO:0000313" key="2">
    <source>
        <dbReference type="EMBL" id="OEK07005.1"/>
    </source>
</evidence>
<comment type="caution">
    <text evidence="2">The sequence shown here is derived from an EMBL/GenBank/DDBJ whole genome shotgun (WGS) entry which is preliminary data.</text>
</comment>
<proteinExistence type="predicted"/>
<dbReference type="EMBL" id="MDGQ01000003">
    <property type="protein sequence ID" value="OEK07005.1"/>
    <property type="molecule type" value="Genomic_DNA"/>
</dbReference>